<reference evidence="3 4" key="1">
    <citation type="submission" date="2024-02" db="EMBL/GenBank/DDBJ databases">
        <title>De novo assembly and annotation of 12 fungi associated with fruit tree decline syndrome in Ontario, Canada.</title>
        <authorList>
            <person name="Sulman M."/>
            <person name="Ellouze W."/>
            <person name="Ilyukhin E."/>
        </authorList>
    </citation>
    <scope>NUCLEOTIDE SEQUENCE [LARGE SCALE GENOMIC DNA]</scope>
    <source>
        <strain evidence="3 4">M42-189</strain>
    </source>
</reference>
<dbReference type="InterPro" id="IPR013078">
    <property type="entry name" value="His_Pase_superF_clade-1"/>
</dbReference>
<dbReference type="PANTHER" id="PTHR46517:SF1">
    <property type="entry name" value="FRUCTOSE-2,6-BISPHOSPHATASE TIGAR"/>
    <property type="match status" value="1"/>
</dbReference>
<keyword evidence="4" id="KW-1185">Reference proteome</keyword>
<evidence type="ECO:0000313" key="3">
    <source>
        <dbReference type="EMBL" id="KAL1605278.1"/>
    </source>
</evidence>
<organism evidence="3 4">
    <name type="scientific">Paraconiothyrium brasiliense</name>
    <dbReference type="NCBI Taxonomy" id="300254"/>
    <lineage>
        <taxon>Eukaryota</taxon>
        <taxon>Fungi</taxon>
        <taxon>Dikarya</taxon>
        <taxon>Ascomycota</taxon>
        <taxon>Pezizomycotina</taxon>
        <taxon>Dothideomycetes</taxon>
        <taxon>Pleosporomycetidae</taxon>
        <taxon>Pleosporales</taxon>
        <taxon>Massarineae</taxon>
        <taxon>Didymosphaeriaceae</taxon>
        <taxon>Paraconiothyrium</taxon>
    </lineage>
</organism>
<evidence type="ECO:0008006" key="5">
    <source>
        <dbReference type="Google" id="ProtNLM"/>
    </source>
</evidence>
<dbReference type="Pfam" id="PF00300">
    <property type="entry name" value="His_Phos_1"/>
    <property type="match status" value="1"/>
</dbReference>
<dbReference type="InterPro" id="IPR001345">
    <property type="entry name" value="PG/BPGM_mutase_AS"/>
</dbReference>
<evidence type="ECO:0000256" key="2">
    <source>
        <dbReference type="SAM" id="MobiDB-lite"/>
    </source>
</evidence>
<gene>
    <name evidence="3" type="ORF">SLS60_004826</name>
</gene>
<dbReference type="EMBL" id="JAKJXO020000005">
    <property type="protein sequence ID" value="KAL1605278.1"/>
    <property type="molecule type" value="Genomic_DNA"/>
</dbReference>
<dbReference type="CDD" id="cd07067">
    <property type="entry name" value="HP_PGM_like"/>
    <property type="match status" value="1"/>
</dbReference>
<proteinExistence type="predicted"/>
<dbReference type="PROSITE" id="PS00175">
    <property type="entry name" value="PG_MUTASE"/>
    <property type="match status" value="1"/>
</dbReference>
<name>A0ABR3RM47_9PLEO</name>
<feature type="region of interest" description="Disordered" evidence="2">
    <location>
        <begin position="320"/>
        <end position="346"/>
    </location>
</feature>
<dbReference type="PANTHER" id="PTHR46517">
    <property type="entry name" value="FRUCTOSE-2,6-BISPHOSPHATASE TIGAR"/>
    <property type="match status" value="1"/>
</dbReference>
<sequence>MARQVRLFLIRHGETVDNVAQLYAGSRDSALTNHGYQQATRLGAHFANSGIVFTHLFSSHLQRAAKTAELIRESQAKLATDASERNVPDVVELPVLMEQDFGFYEGRKFYERPANGKLSGKDNHRQIHKDSDDFVDIESKESLARRADEFLDVHLFPLLVRPKERTDLVVAIVSHGIMLSSLWKRILLRLPEKSVTLASELATTGSITLEHLGSWSNTGFLELHMSRTIAELPIPTPSPATGQVPLEHTVISPAPAEICGTEAKLPPTNIAAVSSVDITVGSTGNLKATTPSTMRKLGSEWSTVVLTINSKDHLKTLKRTGGGVGSSRHDASQRSIHNFFKRRKID</sequence>
<dbReference type="InterPro" id="IPR051695">
    <property type="entry name" value="Phosphoglycerate_Mutase"/>
</dbReference>
<accession>A0ABR3RM47</accession>
<keyword evidence="1" id="KW-0378">Hydrolase</keyword>
<dbReference type="Proteomes" id="UP001521785">
    <property type="component" value="Unassembled WGS sequence"/>
</dbReference>
<dbReference type="SUPFAM" id="SSF53254">
    <property type="entry name" value="Phosphoglycerate mutase-like"/>
    <property type="match status" value="1"/>
</dbReference>
<evidence type="ECO:0000256" key="1">
    <source>
        <dbReference type="ARBA" id="ARBA00022801"/>
    </source>
</evidence>
<dbReference type="InterPro" id="IPR029033">
    <property type="entry name" value="His_PPase_superfam"/>
</dbReference>
<dbReference type="Gene3D" id="3.40.50.1240">
    <property type="entry name" value="Phosphoglycerate mutase-like"/>
    <property type="match status" value="1"/>
</dbReference>
<comment type="caution">
    <text evidence="3">The sequence shown here is derived from an EMBL/GenBank/DDBJ whole genome shotgun (WGS) entry which is preliminary data.</text>
</comment>
<evidence type="ECO:0000313" key="4">
    <source>
        <dbReference type="Proteomes" id="UP001521785"/>
    </source>
</evidence>
<dbReference type="SMART" id="SM00855">
    <property type="entry name" value="PGAM"/>
    <property type="match status" value="1"/>
</dbReference>
<protein>
    <recommendedName>
        <fullName evidence="5">Phosphoglycerate mutase-like protein</fullName>
    </recommendedName>
</protein>